<comment type="caution">
    <text evidence="1">The sequence shown here is derived from an EMBL/GenBank/DDBJ whole genome shotgun (WGS) entry which is preliminary data.</text>
</comment>
<accession>X1RZF1</accession>
<name>X1RZF1_9ZZZZ</name>
<evidence type="ECO:0000313" key="1">
    <source>
        <dbReference type="EMBL" id="GAI68575.1"/>
    </source>
</evidence>
<organism evidence="1">
    <name type="scientific">marine sediment metagenome</name>
    <dbReference type="NCBI Taxonomy" id="412755"/>
    <lineage>
        <taxon>unclassified sequences</taxon>
        <taxon>metagenomes</taxon>
        <taxon>ecological metagenomes</taxon>
    </lineage>
</organism>
<dbReference type="EMBL" id="BARW01004970">
    <property type="protein sequence ID" value="GAI68575.1"/>
    <property type="molecule type" value="Genomic_DNA"/>
</dbReference>
<dbReference type="AlphaFoldDB" id="X1RZF1"/>
<proteinExistence type="predicted"/>
<sequence length="49" mass="5446">MKFVCLKTMIPEECEGLCVVGGNPDGLYPCKYVAIINERAEVKEGEQQL</sequence>
<protein>
    <submittedName>
        <fullName evidence="1">Uncharacterized protein</fullName>
    </submittedName>
</protein>
<reference evidence="1" key="1">
    <citation type="journal article" date="2014" name="Front. Microbiol.">
        <title>High frequency of phylogenetically diverse reductive dehalogenase-homologous genes in deep subseafloor sedimentary metagenomes.</title>
        <authorList>
            <person name="Kawai M."/>
            <person name="Futagami T."/>
            <person name="Toyoda A."/>
            <person name="Takaki Y."/>
            <person name="Nishi S."/>
            <person name="Hori S."/>
            <person name="Arai W."/>
            <person name="Tsubouchi T."/>
            <person name="Morono Y."/>
            <person name="Uchiyama I."/>
            <person name="Ito T."/>
            <person name="Fujiyama A."/>
            <person name="Inagaki F."/>
            <person name="Takami H."/>
        </authorList>
    </citation>
    <scope>NUCLEOTIDE SEQUENCE</scope>
    <source>
        <strain evidence="1">Expedition CK06-06</strain>
    </source>
</reference>
<gene>
    <name evidence="1" type="ORF">S12H4_11192</name>
</gene>